<keyword evidence="3" id="KW-1185">Reference proteome</keyword>
<feature type="region of interest" description="Disordered" evidence="1">
    <location>
        <begin position="1"/>
        <end position="96"/>
    </location>
</feature>
<proteinExistence type="predicted"/>
<reference evidence="2 3" key="1">
    <citation type="submission" date="2017-02" db="EMBL/GenBank/DDBJ databases">
        <title>The new phylogeny of genus Mycobacterium.</title>
        <authorList>
            <person name="Tortoli E."/>
            <person name="Trovato A."/>
            <person name="Cirillo D.M."/>
        </authorList>
    </citation>
    <scope>NUCLEOTIDE SEQUENCE [LARGE SCALE GENOMIC DNA]</scope>
    <source>
        <strain evidence="2 3">CCUG 56329</strain>
    </source>
</reference>
<dbReference type="Proteomes" id="UP000192847">
    <property type="component" value="Unassembled WGS sequence"/>
</dbReference>
<feature type="compositionally biased region" description="Polar residues" evidence="1">
    <location>
        <begin position="1"/>
        <end position="15"/>
    </location>
</feature>
<dbReference type="EMBL" id="MVIL01000099">
    <property type="protein sequence ID" value="ORB78004.1"/>
    <property type="molecule type" value="Genomic_DNA"/>
</dbReference>
<name>A0ABX3TGU9_9MYCO</name>
<accession>A0ABX3TGU9</accession>
<feature type="compositionally biased region" description="Basic and acidic residues" evidence="1">
    <location>
        <begin position="67"/>
        <end position="82"/>
    </location>
</feature>
<protein>
    <submittedName>
        <fullName evidence="2">Uncharacterized protein</fullName>
    </submittedName>
</protein>
<comment type="caution">
    <text evidence="2">The sequence shown here is derived from an EMBL/GenBank/DDBJ whole genome shotgun (WGS) entry which is preliminary data.</text>
</comment>
<evidence type="ECO:0000256" key="1">
    <source>
        <dbReference type="SAM" id="MobiDB-lite"/>
    </source>
</evidence>
<gene>
    <name evidence="2" type="ORF">BST46_21585</name>
</gene>
<feature type="compositionally biased region" description="Basic and acidic residues" evidence="1">
    <location>
        <begin position="25"/>
        <end position="40"/>
    </location>
</feature>
<evidence type="ECO:0000313" key="2">
    <source>
        <dbReference type="EMBL" id="ORB78004.1"/>
    </source>
</evidence>
<feature type="non-terminal residue" evidence="2">
    <location>
        <position position="110"/>
    </location>
</feature>
<evidence type="ECO:0000313" key="3">
    <source>
        <dbReference type="Proteomes" id="UP000192847"/>
    </source>
</evidence>
<organism evidence="2 3">
    <name type="scientific">Mycobacterium timonense</name>
    <dbReference type="NCBI Taxonomy" id="701043"/>
    <lineage>
        <taxon>Bacteria</taxon>
        <taxon>Bacillati</taxon>
        <taxon>Actinomycetota</taxon>
        <taxon>Actinomycetes</taxon>
        <taxon>Mycobacteriales</taxon>
        <taxon>Mycobacteriaceae</taxon>
        <taxon>Mycobacterium</taxon>
        <taxon>Mycobacterium avium complex (MAC)</taxon>
    </lineage>
</organism>
<sequence length="110" mass="11872">MSSNNEGRHSQSSGDQRGPAAEQGAGERRETARPDADPQRRNGPSTSSRRRQAPPDDRLTTILPPVDDDRAPRRSDPIEEVKAALAGPPSTPLRRDALDEVKAALDSRGP</sequence>